<proteinExistence type="inferred from homology"/>
<comment type="similarity">
    <text evidence="7 9">In the N-terminal section; belongs to the aldehyde dehydrogenase family.</text>
</comment>
<dbReference type="InterPro" id="IPR015590">
    <property type="entry name" value="Aldehyde_DH_dom"/>
</dbReference>
<dbReference type="AlphaFoldDB" id="A0A8I1LSZ5"/>
<dbReference type="InterPro" id="IPR056798">
    <property type="entry name" value="ADH_Fe_C"/>
</dbReference>
<dbReference type="CDD" id="cd08178">
    <property type="entry name" value="AAD_C"/>
    <property type="match status" value="1"/>
</dbReference>
<dbReference type="Pfam" id="PF25137">
    <property type="entry name" value="ADH_Fe_C"/>
    <property type="match status" value="1"/>
</dbReference>
<evidence type="ECO:0000259" key="10">
    <source>
        <dbReference type="Pfam" id="PF00171"/>
    </source>
</evidence>
<keyword evidence="3 9" id="KW-0560">Oxidoreductase</keyword>
<dbReference type="NCBIfam" id="NF010378">
    <property type="entry name" value="PRK13805.1"/>
    <property type="match status" value="1"/>
</dbReference>
<evidence type="ECO:0000259" key="11">
    <source>
        <dbReference type="Pfam" id="PF00465"/>
    </source>
</evidence>
<dbReference type="InterPro" id="IPR012079">
    <property type="entry name" value="Bifunc_Ald-ADH"/>
</dbReference>
<comment type="similarity">
    <text evidence="8 9">In the C-terminal section; belongs to the iron-containing alcohol dehydrogenase family.</text>
</comment>
<evidence type="ECO:0000256" key="9">
    <source>
        <dbReference type="PIRNR" id="PIRNR000111"/>
    </source>
</evidence>
<comment type="caution">
    <text evidence="13">The sequence shown here is derived from an EMBL/GenBank/DDBJ whole genome shotgun (WGS) entry which is preliminary data.</text>
</comment>
<dbReference type="RefSeq" id="WP_029517233.1">
    <property type="nucleotide sequence ID" value="NZ_ALJV01000148.1"/>
</dbReference>
<dbReference type="Proteomes" id="UP000650605">
    <property type="component" value="Unassembled WGS sequence"/>
</dbReference>
<evidence type="ECO:0000313" key="14">
    <source>
        <dbReference type="Proteomes" id="UP000650605"/>
    </source>
</evidence>
<dbReference type="SUPFAM" id="SSF53720">
    <property type="entry name" value="ALDH-like"/>
    <property type="match status" value="1"/>
</dbReference>
<keyword evidence="4" id="KW-0408">Iron</keyword>
<dbReference type="GO" id="GO:0046872">
    <property type="term" value="F:metal ion binding"/>
    <property type="evidence" value="ECO:0007669"/>
    <property type="project" value="InterPro"/>
</dbReference>
<feature type="domain" description="Aldehyde dehydrogenase" evidence="10">
    <location>
        <begin position="8"/>
        <end position="410"/>
    </location>
</feature>
<name>A0A8I1LSZ5_PAEPO</name>
<dbReference type="GO" id="GO:0004022">
    <property type="term" value="F:alcohol dehydrogenase (NAD+) activity"/>
    <property type="evidence" value="ECO:0007669"/>
    <property type="project" value="UniProtKB-UniRule"/>
</dbReference>
<keyword evidence="6" id="KW-0511">Multifunctional enzyme</keyword>
<dbReference type="EMBL" id="JAEHFQ010000002">
    <property type="protein sequence ID" value="MBM0632588.1"/>
    <property type="molecule type" value="Genomic_DNA"/>
</dbReference>
<evidence type="ECO:0000256" key="7">
    <source>
        <dbReference type="ARBA" id="ARBA00035641"/>
    </source>
</evidence>
<evidence type="ECO:0000256" key="2">
    <source>
        <dbReference type="ARBA" id="ARBA00007358"/>
    </source>
</evidence>
<dbReference type="FunFam" id="3.40.50.1970:FF:000002">
    <property type="entry name" value="Aldehyde-alcohol dehydrogenase"/>
    <property type="match status" value="1"/>
</dbReference>
<feature type="domain" description="Fe-containing alcohol dehydrogenase-like C-terminal" evidence="12">
    <location>
        <begin position="655"/>
        <end position="863"/>
    </location>
</feature>
<evidence type="ECO:0000313" key="13">
    <source>
        <dbReference type="EMBL" id="MBM0632588.1"/>
    </source>
</evidence>
<dbReference type="PANTHER" id="PTHR11496">
    <property type="entry name" value="ALCOHOL DEHYDROGENASE"/>
    <property type="match status" value="1"/>
</dbReference>
<evidence type="ECO:0000256" key="3">
    <source>
        <dbReference type="ARBA" id="ARBA00023002"/>
    </source>
</evidence>
<dbReference type="Gene3D" id="1.20.1090.10">
    <property type="entry name" value="Dehydroquinate synthase-like - alpha domain"/>
    <property type="match status" value="1"/>
</dbReference>
<reference evidence="13" key="1">
    <citation type="submission" date="2020-12" db="EMBL/GenBank/DDBJ databases">
        <title>Paenibacillus polymyxa LMG 27872: a double-edged sword.</title>
        <authorList>
            <person name="Langendries S."/>
            <person name="Garcia Mendez S."/>
            <person name="Beirinckx S."/>
            <person name="Viaene T."/>
            <person name="Baeyen S."/>
            <person name="Goeminne G."/>
            <person name="Willems A."/>
            <person name="Debode J."/>
            <person name="Goormachtig S."/>
        </authorList>
    </citation>
    <scope>NUCLEOTIDE SEQUENCE</scope>
    <source>
        <strain evidence="13">LMG 27872</strain>
    </source>
</reference>
<dbReference type="Gene3D" id="3.40.309.10">
    <property type="entry name" value="Aldehyde Dehydrogenase, Chain A, domain 2"/>
    <property type="match status" value="1"/>
</dbReference>
<organism evidence="13 14">
    <name type="scientific">Paenibacillus polymyxa</name>
    <name type="common">Bacillus polymyxa</name>
    <dbReference type="NCBI Taxonomy" id="1406"/>
    <lineage>
        <taxon>Bacteria</taxon>
        <taxon>Bacillati</taxon>
        <taxon>Bacillota</taxon>
        <taxon>Bacilli</taxon>
        <taxon>Bacillales</taxon>
        <taxon>Paenibacillaceae</taxon>
        <taxon>Paenibacillus</taxon>
    </lineage>
</organism>
<comment type="cofactor">
    <cofactor evidence="1">
        <name>Fe(2+)</name>
        <dbReference type="ChEBI" id="CHEBI:29033"/>
    </cofactor>
</comment>
<dbReference type="Gene3D" id="3.40.50.1970">
    <property type="match status" value="1"/>
</dbReference>
<dbReference type="InterPro" id="IPR016161">
    <property type="entry name" value="Ald_DH/histidinol_DH"/>
</dbReference>
<evidence type="ECO:0000256" key="6">
    <source>
        <dbReference type="ARBA" id="ARBA00023268"/>
    </source>
</evidence>
<dbReference type="InterPro" id="IPR034789">
    <property type="entry name" value="AAD_C"/>
</dbReference>
<dbReference type="Gene3D" id="3.40.605.10">
    <property type="entry name" value="Aldehyde Dehydrogenase, Chain A, domain 1"/>
    <property type="match status" value="1"/>
</dbReference>
<dbReference type="InterPro" id="IPR018211">
    <property type="entry name" value="ADH_Fe_CS"/>
</dbReference>
<evidence type="ECO:0000256" key="1">
    <source>
        <dbReference type="ARBA" id="ARBA00001954"/>
    </source>
</evidence>
<evidence type="ECO:0000256" key="4">
    <source>
        <dbReference type="ARBA" id="ARBA00023004"/>
    </source>
</evidence>
<protein>
    <recommendedName>
        <fullName evidence="9">Aldehyde-alcohol dehydrogenase</fullName>
    </recommendedName>
</protein>
<dbReference type="Pfam" id="PF00465">
    <property type="entry name" value="Fe-ADH"/>
    <property type="match status" value="1"/>
</dbReference>
<evidence type="ECO:0000256" key="5">
    <source>
        <dbReference type="ARBA" id="ARBA00023027"/>
    </source>
</evidence>
<feature type="domain" description="Alcohol dehydrogenase iron-type/glycerol dehydrogenase GldA" evidence="11">
    <location>
        <begin position="464"/>
        <end position="643"/>
    </location>
</feature>
<evidence type="ECO:0000256" key="8">
    <source>
        <dbReference type="ARBA" id="ARBA00035645"/>
    </source>
</evidence>
<dbReference type="FunFam" id="1.20.1090.10:FF:000001">
    <property type="entry name" value="Aldehyde-alcohol dehydrogenase"/>
    <property type="match status" value="1"/>
</dbReference>
<dbReference type="GO" id="GO:0008774">
    <property type="term" value="F:acetaldehyde dehydrogenase (acetylating) activity"/>
    <property type="evidence" value="ECO:0007669"/>
    <property type="project" value="UniProtKB-UniRule"/>
</dbReference>
<dbReference type="PROSITE" id="PS00913">
    <property type="entry name" value="ADH_IRON_1"/>
    <property type="match status" value="1"/>
</dbReference>
<dbReference type="CDD" id="cd07122">
    <property type="entry name" value="ALDH_F20_ACDH"/>
    <property type="match status" value="1"/>
</dbReference>
<dbReference type="GO" id="GO:0015976">
    <property type="term" value="P:carbon utilization"/>
    <property type="evidence" value="ECO:0007669"/>
    <property type="project" value="InterPro"/>
</dbReference>
<dbReference type="InterPro" id="IPR001670">
    <property type="entry name" value="ADH_Fe/GldA"/>
</dbReference>
<evidence type="ECO:0000259" key="12">
    <source>
        <dbReference type="Pfam" id="PF25137"/>
    </source>
</evidence>
<accession>A0A8I1LSZ5</accession>
<dbReference type="InterPro" id="IPR016162">
    <property type="entry name" value="Ald_DH_N"/>
</dbReference>
<dbReference type="GO" id="GO:0006066">
    <property type="term" value="P:alcohol metabolic process"/>
    <property type="evidence" value="ECO:0007669"/>
    <property type="project" value="InterPro"/>
</dbReference>
<dbReference type="InterPro" id="IPR016163">
    <property type="entry name" value="Ald_DH_C"/>
</dbReference>
<dbReference type="PANTHER" id="PTHR11496:SF83">
    <property type="entry name" value="HYDROXYACID-OXOACID TRANSHYDROGENASE, MITOCHONDRIAL"/>
    <property type="match status" value="1"/>
</dbReference>
<dbReference type="PIRSF" id="PIRSF000111">
    <property type="entry name" value="ALDH_ADH"/>
    <property type="match status" value="1"/>
</dbReference>
<dbReference type="Pfam" id="PF00171">
    <property type="entry name" value="Aldedh"/>
    <property type="match status" value="1"/>
</dbReference>
<dbReference type="InterPro" id="IPR039697">
    <property type="entry name" value="Alcohol_dehydrogenase_Fe"/>
</dbReference>
<keyword evidence="5" id="KW-0520">NAD</keyword>
<comment type="similarity">
    <text evidence="2">Belongs to the iron-containing alcohol dehydrogenase family.</text>
</comment>
<sequence length="870" mass="95649">MAVKNEVIQKEQSAEQYIQTLIDRGNRAQQAFMSMNQEQIDEIVQAMALAGMDKHMYLAKLAVEETGRGVYEDKITKNMFATEYIYHSIKNEKTVGVIEDNDFDSFQKIAEPVGIIMGITPVTNPTSTTMFKALIAIKTRNPIIFGFHPSAQSCSAEAARVLLEAAVKHGAPADCIQWIEAPSMDKTNVLMNHPDVALILATGGSGMVKAAYSCGKPALGVGPGNVPCFIEKTADIKQAVNDLILSKSFDNGMICASEQAVIIEEPIFEQVKKLMIANGCYFVNKEEAAKLTQGAMNVEKCAVNPAIVGQSAVKIAEMSGITVPAGTKILVAEIEGVGTKFPLSAEKLSPVLACYKVKNAEQGIQRAAEVVEFGGMGHSSAIHSNDEDVIARFANRLQTGRIIVNAPSTHGAIGDIYNTNLPSLTLGCGSYGRNSTSSNVSAVNLINVKRVAKRTVNMQWFKVPSKIYFEKNSTQYLAKMPDITRVAIITDPMMVQLGYVDRVIHYLHQRQTPVAIEVFSEVEPDPSTVTVERGTEMMRRFQPDCIIALGGGSPMDAAKGMWMFYEYPDTDFNNLKQKFMDIRKRIYKYPRLGQKAQFVAIPTTSGTGSEVTSFAVITDKNLGDTKYPLADYELTPDVAIIDPVFVYSLPKTAVADTGMDVLTHAIEAYVSVMANDYTDGLAIKAIQLVFQYLEQSALTGDKLAREKMHNASTLAGMAFANAFLGINHSLAHKWGGQYHTAHGRTNAILMPHVIRYNAKKPTKFASFPKYSHFVADERYAEIARILGLPARTTEEGVNSLIEAIRKMNKTLGIEESFQQIGFDAKDFESRVDYLADRAFEDQCTTANPKLPLVTELADVYRNAFYGRFDQ</sequence>
<gene>
    <name evidence="13" type="primary">adhE</name>
    <name evidence="13" type="synonym">adhC</name>
    <name evidence="13" type="ORF">JDW19_05520</name>
</gene>
<dbReference type="SUPFAM" id="SSF56796">
    <property type="entry name" value="Dehydroquinate synthase-like"/>
    <property type="match status" value="1"/>
</dbReference>